<comment type="caution">
    <text evidence="1">The sequence shown here is derived from an EMBL/GenBank/DDBJ whole genome shotgun (WGS) entry which is preliminary data.</text>
</comment>
<accession>A0ABM8Z737</accession>
<dbReference type="EMBL" id="CAKKNS010000005">
    <property type="protein sequence ID" value="CAH0416997.1"/>
    <property type="molecule type" value="Genomic_DNA"/>
</dbReference>
<gene>
    <name evidence="1" type="ORF">WFA24289_01314</name>
</gene>
<protein>
    <submittedName>
        <fullName evidence="1">Uncharacterized protein</fullName>
    </submittedName>
</protein>
<keyword evidence="2" id="KW-1185">Reference proteome</keyword>
<name>A0ABM8Z737_9LACO</name>
<organism evidence="1 2">
    <name type="scientific">Periweissella fabaria</name>
    <dbReference type="NCBI Taxonomy" id="546157"/>
    <lineage>
        <taxon>Bacteria</taxon>
        <taxon>Bacillati</taxon>
        <taxon>Bacillota</taxon>
        <taxon>Bacilli</taxon>
        <taxon>Lactobacillales</taxon>
        <taxon>Lactobacillaceae</taxon>
        <taxon>Periweissella</taxon>
    </lineage>
</organism>
<proteinExistence type="predicted"/>
<dbReference type="RefSeq" id="WP_230097031.1">
    <property type="nucleotide sequence ID" value="NZ_CAKKNS010000005.1"/>
</dbReference>
<sequence>MNINRIDDYNRNFTALNAAGKTTPMLHLTQQVLPEINVTPKDSYNISFAAQERARTHAHEASLTKLAAQVNQKINAHAEHFKA</sequence>
<dbReference type="Proteomes" id="UP000789707">
    <property type="component" value="Unassembled WGS sequence"/>
</dbReference>
<evidence type="ECO:0000313" key="2">
    <source>
        <dbReference type="Proteomes" id="UP000789707"/>
    </source>
</evidence>
<reference evidence="1 2" key="1">
    <citation type="submission" date="2021-11" db="EMBL/GenBank/DDBJ databases">
        <authorList>
            <person name="Depoorter E."/>
        </authorList>
    </citation>
    <scope>NUCLEOTIDE SEQUENCE [LARGE SCALE GENOMIC DNA]</scope>
    <source>
        <strain evidence="1 2">LMG 24289</strain>
    </source>
</reference>
<evidence type="ECO:0000313" key="1">
    <source>
        <dbReference type="EMBL" id="CAH0416997.1"/>
    </source>
</evidence>